<dbReference type="GO" id="GO:0004674">
    <property type="term" value="F:protein serine/threonine kinase activity"/>
    <property type="evidence" value="ECO:0007669"/>
    <property type="project" value="UniProtKB-KW"/>
</dbReference>
<evidence type="ECO:0000256" key="6">
    <source>
        <dbReference type="ARBA" id="ARBA00022840"/>
    </source>
</evidence>
<evidence type="ECO:0000256" key="4">
    <source>
        <dbReference type="ARBA" id="ARBA00022741"/>
    </source>
</evidence>
<evidence type="ECO:0000256" key="2">
    <source>
        <dbReference type="ARBA" id="ARBA00022527"/>
    </source>
</evidence>
<evidence type="ECO:0000256" key="7">
    <source>
        <dbReference type="ARBA" id="ARBA00047899"/>
    </source>
</evidence>
<dbReference type="GO" id="GO:0005524">
    <property type="term" value="F:ATP binding"/>
    <property type="evidence" value="ECO:0007669"/>
    <property type="project" value="UniProtKB-KW"/>
</dbReference>
<keyword evidence="4" id="KW-0547">Nucleotide-binding</keyword>
<dbReference type="STRING" id="77166.U4UUQ6"/>
<dbReference type="GO" id="GO:0005634">
    <property type="term" value="C:nucleus"/>
    <property type="evidence" value="ECO:0007669"/>
    <property type="project" value="TreeGrafter"/>
</dbReference>
<evidence type="ECO:0000256" key="1">
    <source>
        <dbReference type="ARBA" id="ARBA00012513"/>
    </source>
</evidence>
<keyword evidence="6" id="KW-0067">ATP-binding</keyword>
<evidence type="ECO:0000313" key="10">
    <source>
        <dbReference type="EMBL" id="ERL96288.1"/>
    </source>
</evidence>
<keyword evidence="2" id="KW-0723">Serine/threonine-protein kinase</keyword>
<name>U4UUQ6_DENPD</name>
<dbReference type="EC" id="2.7.11.1" evidence="1"/>
<dbReference type="Gene3D" id="1.10.510.10">
    <property type="entry name" value="Transferase(Phosphotransferase) domain 1"/>
    <property type="match status" value="1"/>
</dbReference>
<dbReference type="PANTHER" id="PTHR45852:SF1">
    <property type="entry name" value="SERINE_THREONINE-PROTEIN KINASE RIO2"/>
    <property type="match status" value="1"/>
</dbReference>
<evidence type="ECO:0000256" key="8">
    <source>
        <dbReference type="ARBA" id="ARBA00048679"/>
    </source>
</evidence>
<dbReference type="EMBL" id="KI210501">
    <property type="protein sequence ID" value="ERL96288.1"/>
    <property type="molecule type" value="Genomic_DNA"/>
</dbReference>
<dbReference type="Pfam" id="PF01163">
    <property type="entry name" value="RIO1"/>
    <property type="match status" value="1"/>
</dbReference>
<feature type="non-terminal residue" evidence="10">
    <location>
        <position position="159"/>
    </location>
</feature>
<proteinExistence type="predicted"/>
<reference evidence="10 11" key="1">
    <citation type="journal article" date="2013" name="Genome Biol.">
        <title>Draft genome of the mountain pine beetle, Dendroctonus ponderosae Hopkins, a major forest pest.</title>
        <authorList>
            <person name="Keeling C.I."/>
            <person name="Yuen M.M."/>
            <person name="Liao N.Y."/>
            <person name="Docking T.R."/>
            <person name="Chan S.K."/>
            <person name="Taylor G.A."/>
            <person name="Palmquist D.L."/>
            <person name="Jackman S.D."/>
            <person name="Nguyen A."/>
            <person name="Li M."/>
            <person name="Henderson H."/>
            <person name="Janes J.K."/>
            <person name="Zhao Y."/>
            <person name="Pandoh P."/>
            <person name="Moore R."/>
            <person name="Sperling F.A."/>
            <person name="Huber D.P."/>
            <person name="Birol I."/>
            <person name="Jones S.J."/>
            <person name="Bohlmann J."/>
        </authorList>
    </citation>
    <scope>NUCLEOTIDE SEQUENCE</scope>
</reference>
<dbReference type="Proteomes" id="UP000030742">
    <property type="component" value="Unassembled WGS sequence"/>
</dbReference>
<keyword evidence="3" id="KW-0808">Transferase</keyword>
<feature type="domain" description="RIO-type" evidence="9">
    <location>
        <begin position="1"/>
        <end position="115"/>
    </location>
</feature>
<dbReference type="AlphaFoldDB" id="U4UUQ6"/>
<dbReference type="OrthoDB" id="10258631at2759"/>
<comment type="catalytic activity">
    <reaction evidence="8">
        <text>L-seryl-[protein] + ATP = O-phospho-L-seryl-[protein] + ADP + H(+)</text>
        <dbReference type="Rhea" id="RHEA:17989"/>
        <dbReference type="Rhea" id="RHEA-COMP:9863"/>
        <dbReference type="Rhea" id="RHEA-COMP:11604"/>
        <dbReference type="ChEBI" id="CHEBI:15378"/>
        <dbReference type="ChEBI" id="CHEBI:29999"/>
        <dbReference type="ChEBI" id="CHEBI:30616"/>
        <dbReference type="ChEBI" id="CHEBI:83421"/>
        <dbReference type="ChEBI" id="CHEBI:456216"/>
        <dbReference type="EC" id="2.7.11.1"/>
    </reaction>
</comment>
<gene>
    <name evidence="10" type="ORF">D910_01741</name>
</gene>
<protein>
    <recommendedName>
        <fullName evidence="1">non-specific serine/threonine protein kinase</fullName>
        <ecNumber evidence="1">2.7.11.1</ecNumber>
    </recommendedName>
</protein>
<dbReference type="InterPro" id="IPR018934">
    <property type="entry name" value="RIO_dom"/>
</dbReference>
<sequence>MKVLHDRQFTVPQPYDLSRHCVVMELIQGNLLHRVHELDNVKALYDKVMNNIMKFALYGVVHGDFKEFNIFITHYVRPVIMDFSHMIFTHHANVKMFFERDVNCVINFFKKRQVRLRKRNIPSILRRGALGHHRYGGLAYWAQRGPGRTRQSSEAATLE</sequence>
<dbReference type="SUPFAM" id="SSF56112">
    <property type="entry name" value="Protein kinase-like (PK-like)"/>
    <property type="match status" value="1"/>
</dbReference>
<dbReference type="InterPro" id="IPR011009">
    <property type="entry name" value="Kinase-like_dom_sf"/>
</dbReference>
<keyword evidence="5" id="KW-0418">Kinase</keyword>
<dbReference type="GO" id="GO:0030688">
    <property type="term" value="C:preribosome, small subunit precursor"/>
    <property type="evidence" value="ECO:0007669"/>
    <property type="project" value="TreeGrafter"/>
</dbReference>
<evidence type="ECO:0000256" key="5">
    <source>
        <dbReference type="ARBA" id="ARBA00022777"/>
    </source>
</evidence>
<dbReference type="GO" id="GO:0005829">
    <property type="term" value="C:cytosol"/>
    <property type="evidence" value="ECO:0007669"/>
    <property type="project" value="TreeGrafter"/>
</dbReference>
<evidence type="ECO:0000313" key="11">
    <source>
        <dbReference type="Proteomes" id="UP000030742"/>
    </source>
</evidence>
<dbReference type="PANTHER" id="PTHR45852">
    <property type="entry name" value="SER/THR-PROTEIN KINASE RIO2"/>
    <property type="match status" value="1"/>
</dbReference>
<evidence type="ECO:0000256" key="3">
    <source>
        <dbReference type="ARBA" id="ARBA00022679"/>
    </source>
</evidence>
<evidence type="ECO:0000259" key="9">
    <source>
        <dbReference type="Pfam" id="PF01163"/>
    </source>
</evidence>
<accession>U4UUQ6</accession>
<organism evidence="10 11">
    <name type="scientific">Dendroctonus ponderosae</name>
    <name type="common">Mountain pine beetle</name>
    <dbReference type="NCBI Taxonomy" id="77166"/>
    <lineage>
        <taxon>Eukaryota</taxon>
        <taxon>Metazoa</taxon>
        <taxon>Ecdysozoa</taxon>
        <taxon>Arthropoda</taxon>
        <taxon>Hexapoda</taxon>
        <taxon>Insecta</taxon>
        <taxon>Pterygota</taxon>
        <taxon>Neoptera</taxon>
        <taxon>Endopterygota</taxon>
        <taxon>Coleoptera</taxon>
        <taxon>Polyphaga</taxon>
        <taxon>Cucujiformia</taxon>
        <taxon>Curculionidae</taxon>
        <taxon>Scolytinae</taxon>
        <taxon>Dendroctonus</taxon>
    </lineage>
</organism>
<comment type="catalytic activity">
    <reaction evidence="7">
        <text>L-threonyl-[protein] + ATP = O-phospho-L-threonyl-[protein] + ADP + H(+)</text>
        <dbReference type="Rhea" id="RHEA:46608"/>
        <dbReference type="Rhea" id="RHEA-COMP:11060"/>
        <dbReference type="Rhea" id="RHEA-COMP:11605"/>
        <dbReference type="ChEBI" id="CHEBI:15378"/>
        <dbReference type="ChEBI" id="CHEBI:30013"/>
        <dbReference type="ChEBI" id="CHEBI:30616"/>
        <dbReference type="ChEBI" id="CHEBI:61977"/>
        <dbReference type="ChEBI" id="CHEBI:456216"/>
        <dbReference type="EC" id="2.7.11.1"/>
    </reaction>
</comment>
<dbReference type="GO" id="GO:0030490">
    <property type="term" value="P:maturation of SSU-rRNA"/>
    <property type="evidence" value="ECO:0007669"/>
    <property type="project" value="TreeGrafter"/>
</dbReference>